<proteinExistence type="predicted"/>
<feature type="non-terminal residue" evidence="2">
    <location>
        <position position="153"/>
    </location>
</feature>
<reference evidence="2 3" key="1">
    <citation type="submission" date="2024-05" db="EMBL/GenBank/DDBJ databases">
        <authorList>
            <person name="Wallberg A."/>
        </authorList>
    </citation>
    <scope>NUCLEOTIDE SEQUENCE [LARGE SCALE GENOMIC DNA]</scope>
</reference>
<dbReference type="Proteomes" id="UP001497623">
    <property type="component" value="Unassembled WGS sequence"/>
</dbReference>
<dbReference type="Pfam" id="PF00094">
    <property type="entry name" value="VWD"/>
    <property type="match status" value="1"/>
</dbReference>
<keyword evidence="3" id="KW-1185">Reference proteome</keyword>
<evidence type="ECO:0000313" key="3">
    <source>
        <dbReference type="Proteomes" id="UP001497623"/>
    </source>
</evidence>
<dbReference type="AlphaFoldDB" id="A0AAV2RXJ7"/>
<feature type="non-terminal residue" evidence="2">
    <location>
        <position position="1"/>
    </location>
</feature>
<feature type="domain" description="VWFD" evidence="1">
    <location>
        <begin position="1"/>
        <end position="142"/>
    </location>
</feature>
<protein>
    <recommendedName>
        <fullName evidence="1">VWFD domain-containing protein</fullName>
    </recommendedName>
</protein>
<dbReference type="EMBL" id="CAXKWB010035073">
    <property type="protein sequence ID" value="CAL4145800.1"/>
    <property type="molecule type" value="Genomic_DNA"/>
</dbReference>
<comment type="caution">
    <text evidence="2">The sequence shown here is derived from an EMBL/GenBank/DDBJ whole genome shotgun (WGS) entry which is preliminary data.</text>
</comment>
<evidence type="ECO:0000259" key="1">
    <source>
        <dbReference type="PROSITE" id="PS51233"/>
    </source>
</evidence>
<name>A0AAV2RXJ7_MEGNR</name>
<organism evidence="2 3">
    <name type="scientific">Meganyctiphanes norvegica</name>
    <name type="common">Northern krill</name>
    <name type="synonym">Thysanopoda norvegica</name>
    <dbReference type="NCBI Taxonomy" id="48144"/>
    <lineage>
        <taxon>Eukaryota</taxon>
        <taxon>Metazoa</taxon>
        <taxon>Ecdysozoa</taxon>
        <taxon>Arthropoda</taxon>
        <taxon>Crustacea</taxon>
        <taxon>Multicrustacea</taxon>
        <taxon>Malacostraca</taxon>
        <taxon>Eumalacostraca</taxon>
        <taxon>Eucarida</taxon>
        <taxon>Euphausiacea</taxon>
        <taxon>Euphausiidae</taxon>
        <taxon>Meganyctiphanes</taxon>
    </lineage>
</organism>
<dbReference type="PROSITE" id="PS51233">
    <property type="entry name" value="VWFD"/>
    <property type="match status" value="1"/>
</dbReference>
<gene>
    <name evidence="2" type="ORF">MNOR_LOCUS29776</name>
</gene>
<accession>A0AAV2RXJ7</accession>
<evidence type="ECO:0000313" key="2">
    <source>
        <dbReference type="EMBL" id="CAL4145800.1"/>
    </source>
</evidence>
<dbReference type="InterPro" id="IPR001846">
    <property type="entry name" value="VWF_type-D"/>
</dbReference>
<sequence>VTFKNDEHTVITIGYEDSELQIVVNGEDYSVSSYSPSVIQVNETVYPVLAWKFTSTCVLLQGSTGILVMFCGSSRANAVVLLADPDVAGGLEGLCGTANDNWSDDYQYRDGSIELESPWWLSPPEQFPLSWLTSPSANGSCDSTNVRRKRDTQ</sequence>